<evidence type="ECO:0000259" key="2">
    <source>
        <dbReference type="PROSITE" id="PS50048"/>
    </source>
</evidence>
<reference evidence="3 4" key="1">
    <citation type="journal article" date="2016" name="Nat. Commun.">
        <title>Ectomycorrhizal ecology is imprinted in the genome of the dominant symbiotic fungus Cenococcum geophilum.</title>
        <authorList>
            <consortium name="DOE Joint Genome Institute"/>
            <person name="Peter M."/>
            <person name="Kohler A."/>
            <person name="Ohm R.A."/>
            <person name="Kuo A."/>
            <person name="Krutzmann J."/>
            <person name="Morin E."/>
            <person name="Arend M."/>
            <person name="Barry K.W."/>
            <person name="Binder M."/>
            <person name="Choi C."/>
            <person name="Clum A."/>
            <person name="Copeland A."/>
            <person name="Grisel N."/>
            <person name="Haridas S."/>
            <person name="Kipfer T."/>
            <person name="LaButti K."/>
            <person name="Lindquist E."/>
            <person name="Lipzen A."/>
            <person name="Maire R."/>
            <person name="Meier B."/>
            <person name="Mihaltcheva S."/>
            <person name="Molinier V."/>
            <person name="Murat C."/>
            <person name="Poggeler S."/>
            <person name="Quandt C.A."/>
            <person name="Sperisen C."/>
            <person name="Tritt A."/>
            <person name="Tisserant E."/>
            <person name="Crous P.W."/>
            <person name="Henrissat B."/>
            <person name="Nehls U."/>
            <person name="Egli S."/>
            <person name="Spatafora J.W."/>
            <person name="Grigoriev I.V."/>
            <person name="Martin F.M."/>
        </authorList>
    </citation>
    <scope>NUCLEOTIDE SEQUENCE [LARGE SCALE GENOMIC DNA]</scope>
    <source>
        <strain evidence="3 4">CBS 207.34</strain>
    </source>
</reference>
<dbReference type="PANTHER" id="PTHR38111">
    <property type="entry name" value="ZN(2)-C6 FUNGAL-TYPE DOMAIN-CONTAINING PROTEIN-RELATED"/>
    <property type="match status" value="1"/>
</dbReference>
<dbReference type="InterPro" id="IPR001138">
    <property type="entry name" value="Zn2Cys6_DnaBD"/>
</dbReference>
<dbReference type="Pfam" id="PF00172">
    <property type="entry name" value="Zn_clus"/>
    <property type="match status" value="1"/>
</dbReference>
<organism evidence="3 4">
    <name type="scientific">Glonium stellatum</name>
    <dbReference type="NCBI Taxonomy" id="574774"/>
    <lineage>
        <taxon>Eukaryota</taxon>
        <taxon>Fungi</taxon>
        <taxon>Dikarya</taxon>
        <taxon>Ascomycota</taxon>
        <taxon>Pezizomycotina</taxon>
        <taxon>Dothideomycetes</taxon>
        <taxon>Pleosporomycetidae</taxon>
        <taxon>Gloniales</taxon>
        <taxon>Gloniaceae</taxon>
        <taxon>Glonium</taxon>
    </lineage>
</organism>
<dbReference type="InterPro" id="IPR036864">
    <property type="entry name" value="Zn2-C6_fun-type_DNA-bd_sf"/>
</dbReference>
<dbReference type="PANTHER" id="PTHR38111:SF2">
    <property type="entry name" value="FINGER DOMAIN PROTEIN, PUTATIVE (AFU_ORTHOLOGUE AFUA_1G01560)-RELATED"/>
    <property type="match status" value="1"/>
</dbReference>
<dbReference type="PROSITE" id="PS50048">
    <property type="entry name" value="ZN2_CY6_FUNGAL_2"/>
    <property type="match status" value="1"/>
</dbReference>
<gene>
    <name evidence="3" type="ORF">AOQ84DRAFT_442428</name>
</gene>
<dbReference type="AlphaFoldDB" id="A0A8E2ES71"/>
<dbReference type="SUPFAM" id="SSF57701">
    <property type="entry name" value="Zn2/Cys6 DNA-binding domain"/>
    <property type="match status" value="1"/>
</dbReference>
<evidence type="ECO:0000313" key="3">
    <source>
        <dbReference type="EMBL" id="OCL03880.1"/>
    </source>
</evidence>
<keyword evidence="1" id="KW-0539">Nucleus</keyword>
<dbReference type="Gene3D" id="4.10.240.10">
    <property type="entry name" value="Zn(2)-C6 fungal-type DNA-binding domain"/>
    <property type="match status" value="1"/>
</dbReference>
<protein>
    <recommendedName>
        <fullName evidence="2">Zn(2)-C6 fungal-type domain-containing protein</fullName>
    </recommendedName>
</protein>
<evidence type="ECO:0000313" key="4">
    <source>
        <dbReference type="Proteomes" id="UP000250140"/>
    </source>
</evidence>
<dbReference type="EMBL" id="KV750663">
    <property type="protein sequence ID" value="OCL03880.1"/>
    <property type="molecule type" value="Genomic_DNA"/>
</dbReference>
<dbReference type="CDD" id="cd00067">
    <property type="entry name" value="GAL4"/>
    <property type="match status" value="1"/>
</dbReference>
<name>A0A8E2ES71_9PEZI</name>
<dbReference type="GO" id="GO:0008270">
    <property type="term" value="F:zinc ion binding"/>
    <property type="evidence" value="ECO:0007669"/>
    <property type="project" value="InterPro"/>
</dbReference>
<dbReference type="InterPro" id="IPR053178">
    <property type="entry name" value="Osmoadaptation_assoc"/>
</dbReference>
<sequence>MVGVPGHSKGCQTCKKRKIKCDERRPTCQRCEKSGYSCGGYERPIPFHNTSIAPFNLVEENKPSISQHSFPNCMTRIVPRIRNPAPNELSLVAFKGDMCFAFLFENFVWRSYGTPWLQMAASGKLDSLALESSQALSQANFGSSHRLPDIQINGAIQYGKALRALIPGLSDPSKPGVEILLVPIMILLIHATSQADQEGSISHVKGLAMLLHVCGPERFQREPLRGAFESCRATLVTAGLVARQRTFLEQEKWQTIPWALGPPSKSQQNHLVDILAMVPGFLEDDAKLGQLEDLVLRQDLLCRLKCQLQRLYRWRWKWEELNPNAAQEETPSTPLTNKPRVVEKTLYFSAHLQATEIMLYNAVLLWLLGLLWRLEPLDGSTTVEAAAAAAADISIPVDVSAVTLHLPGQAISLRDPAIEICRVFEFQIANMENSKDSALFFLFPLGLAWSVLEQEAPFREWIRGMLDSSRVTRGYAIGQNLWGFGNYNIPKVFQ</sequence>
<feature type="domain" description="Zn(2)-C6 fungal-type" evidence="2">
    <location>
        <begin position="10"/>
        <end position="38"/>
    </location>
</feature>
<dbReference type="PROSITE" id="PS00463">
    <property type="entry name" value="ZN2_CY6_FUNGAL_1"/>
    <property type="match status" value="1"/>
</dbReference>
<proteinExistence type="predicted"/>
<accession>A0A8E2ES71</accession>
<dbReference type="Proteomes" id="UP000250140">
    <property type="component" value="Unassembled WGS sequence"/>
</dbReference>
<dbReference type="SMART" id="SM00066">
    <property type="entry name" value="GAL4"/>
    <property type="match status" value="1"/>
</dbReference>
<keyword evidence="4" id="KW-1185">Reference proteome</keyword>
<dbReference type="GO" id="GO:0000981">
    <property type="term" value="F:DNA-binding transcription factor activity, RNA polymerase II-specific"/>
    <property type="evidence" value="ECO:0007669"/>
    <property type="project" value="InterPro"/>
</dbReference>
<dbReference type="OrthoDB" id="3525185at2759"/>
<evidence type="ECO:0000256" key="1">
    <source>
        <dbReference type="ARBA" id="ARBA00023242"/>
    </source>
</evidence>